<organism evidence="5">
    <name type="scientific">marine metagenome</name>
    <dbReference type="NCBI Taxonomy" id="408172"/>
    <lineage>
        <taxon>unclassified sequences</taxon>
        <taxon>metagenomes</taxon>
        <taxon>ecological metagenomes</taxon>
    </lineage>
</organism>
<name>A0A381Z4E0_9ZZZZ</name>
<protein>
    <recommendedName>
        <fullName evidence="4">MnmG N-terminal domain-containing protein</fullName>
    </recommendedName>
</protein>
<comment type="cofactor">
    <cofactor evidence="1">
        <name>FAD</name>
        <dbReference type="ChEBI" id="CHEBI:57692"/>
    </cofactor>
</comment>
<feature type="non-terminal residue" evidence="5">
    <location>
        <position position="281"/>
    </location>
</feature>
<evidence type="ECO:0000256" key="3">
    <source>
        <dbReference type="ARBA" id="ARBA00022827"/>
    </source>
</evidence>
<evidence type="ECO:0000256" key="2">
    <source>
        <dbReference type="ARBA" id="ARBA00022630"/>
    </source>
</evidence>
<proteinExistence type="predicted"/>
<dbReference type="InterPro" id="IPR036188">
    <property type="entry name" value="FAD/NAD-bd_sf"/>
</dbReference>
<evidence type="ECO:0000313" key="5">
    <source>
        <dbReference type="EMBL" id="SVA84080.1"/>
    </source>
</evidence>
<evidence type="ECO:0000256" key="1">
    <source>
        <dbReference type="ARBA" id="ARBA00001974"/>
    </source>
</evidence>
<feature type="non-terminal residue" evidence="5">
    <location>
        <position position="1"/>
    </location>
</feature>
<evidence type="ECO:0000259" key="4">
    <source>
        <dbReference type="Pfam" id="PF01134"/>
    </source>
</evidence>
<feature type="domain" description="MnmG N-terminal" evidence="4">
    <location>
        <begin position="9"/>
        <end position="281"/>
    </location>
</feature>
<dbReference type="InterPro" id="IPR002218">
    <property type="entry name" value="MnmG-rel"/>
</dbReference>
<dbReference type="GO" id="GO:0002098">
    <property type="term" value="P:tRNA wobble uridine modification"/>
    <property type="evidence" value="ECO:0007669"/>
    <property type="project" value="TreeGrafter"/>
</dbReference>
<keyword evidence="3" id="KW-0274">FAD</keyword>
<reference evidence="5" key="1">
    <citation type="submission" date="2018-05" db="EMBL/GenBank/DDBJ databases">
        <authorList>
            <person name="Lanie J.A."/>
            <person name="Ng W.-L."/>
            <person name="Kazmierczak K.M."/>
            <person name="Andrzejewski T.M."/>
            <person name="Davidsen T.M."/>
            <person name="Wayne K.J."/>
            <person name="Tettelin H."/>
            <person name="Glass J.I."/>
            <person name="Rusch D."/>
            <person name="Podicherti R."/>
            <person name="Tsui H.-C.T."/>
            <person name="Winkler M.E."/>
        </authorList>
    </citation>
    <scope>NUCLEOTIDE SEQUENCE</scope>
</reference>
<dbReference type="GO" id="GO:0030488">
    <property type="term" value="P:tRNA methylation"/>
    <property type="evidence" value="ECO:0007669"/>
    <property type="project" value="TreeGrafter"/>
</dbReference>
<dbReference type="AlphaFoldDB" id="A0A381Z4E0"/>
<dbReference type="Pfam" id="PF01134">
    <property type="entry name" value="GIDA"/>
    <property type="match status" value="1"/>
</dbReference>
<gene>
    <name evidence="5" type="ORF">METZ01_LOCUS136934</name>
</gene>
<dbReference type="SUPFAM" id="SSF51905">
    <property type="entry name" value="FAD/NAD(P)-binding domain"/>
    <property type="match status" value="1"/>
</dbReference>
<dbReference type="InterPro" id="IPR040131">
    <property type="entry name" value="MnmG_N"/>
</dbReference>
<keyword evidence="2" id="KW-0285">Flavoprotein</keyword>
<dbReference type="PANTHER" id="PTHR11806">
    <property type="entry name" value="GLUCOSE INHIBITED DIVISION PROTEIN A"/>
    <property type="match status" value="1"/>
</dbReference>
<dbReference type="PANTHER" id="PTHR11806:SF0">
    <property type="entry name" value="PROTEIN MTO1 HOMOLOG, MITOCHONDRIAL"/>
    <property type="match status" value="1"/>
</dbReference>
<dbReference type="Gene3D" id="3.50.50.60">
    <property type="entry name" value="FAD/NAD(P)-binding domain"/>
    <property type="match status" value="1"/>
</dbReference>
<dbReference type="GO" id="GO:0050660">
    <property type="term" value="F:flavin adenine dinucleotide binding"/>
    <property type="evidence" value="ECO:0007669"/>
    <property type="project" value="InterPro"/>
</dbReference>
<sequence length="281" mass="30085">VKHKKKHFDIIVVGGGHAGIEAAHISAFKGHSVCLVTMDKKAIGRMSCNPSVGGLAKGQMVREIDILGGLMGRLADVSGLQYKMLNTSKGRSVWSPRAQIDKRLYESLAVAAINSNKNIAIKNGEVVGLSIVSDVLSGVVLRSGDIISCSAIVITCGTFLSGMIHIGKRKIPAGRMGETGSFGITEHLECLGLKTARLKTGTPPRAYRSSIDWGKTVPSFGDPEPSPFSFQTEEFNPPNEPCHTVKTNSEVHNIIINNIDRSPMYSGDISGIGPRYCPSIE</sequence>
<dbReference type="EMBL" id="UINC01019895">
    <property type="protein sequence ID" value="SVA84080.1"/>
    <property type="molecule type" value="Genomic_DNA"/>
</dbReference>
<accession>A0A381Z4E0</accession>